<keyword evidence="2 4" id="KW-0238">DNA-binding</keyword>
<dbReference type="SUPFAM" id="SSF48498">
    <property type="entry name" value="Tetracyclin repressor-like, C-terminal domain"/>
    <property type="match status" value="1"/>
</dbReference>
<dbReference type="Gene3D" id="1.10.357.10">
    <property type="entry name" value="Tetracycline Repressor, domain 2"/>
    <property type="match status" value="1"/>
</dbReference>
<dbReference type="AlphaFoldDB" id="A0A7W9Q3W5"/>
<keyword evidence="7" id="KW-1185">Reference proteome</keyword>
<dbReference type="InterPro" id="IPR009057">
    <property type="entry name" value="Homeodomain-like_sf"/>
</dbReference>
<dbReference type="SUPFAM" id="SSF46689">
    <property type="entry name" value="Homeodomain-like"/>
    <property type="match status" value="1"/>
</dbReference>
<dbReference type="PANTHER" id="PTHR30055">
    <property type="entry name" value="HTH-TYPE TRANSCRIPTIONAL REGULATOR RUTR"/>
    <property type="match status" value="1"/>
</dbReference>
<keyword evidence="1" id="KW-0805">Transcription regulation</keyword>
<dbReference type="InterPro" id="IPR036271">
    <property type="entry name" value="Tet_transcr_reg_TetR-rel_C_sf"/>
</dbReference>
<dbReference type="PANTHER" id="PTHR30055:SF148">
    <property type="entry name" value="TETR-FAMILY TRANSCRIPTIONAL REGULATOR"/>
    <property type="match status" value="1"/>
</dbReference>
<evidence type="ECO:0000256" key="4">
    <source>
        <dbReference type="PROSITE-ProRule" id="PRU00335"/>
    </source>
</evidence>
<proteinExistence type="predicted"/>
<dbReference type="Pfam" id="PF00440">
    <property type="entry name" value="TetR_N"/>
    <property type="match status" value="1"/>
</dbReference>
<dbReference type="InterPro" id="IPR011075">
    <property type="entry name" value="TetR_C"/>
</dbReference>
<dbReference type="Pfam" id="PF16859">
    <property type="entry name" value="TetR_C_11"/>
    <property type="match status" value="1"/>
</dbReference>
<protein>
    <submittedName>
        <fullName evidence="6">AcrR family transcriptional regulator</fullName>
    </submittedName>
</protein>
<organism evidence="6 7">
    <name type="scientific">Streptomyces echinatus</name>
    <dbReference type="NCBI Taxonomy" id="67293"/>
    <lineage>
        <taxon>Bacteria</taxon>
        <taxon>Bacillati</taxon>
        <taxon>Actinomycetota</taxon>
        <taxon>Actinomycetes</taxon>
        <taxon>Kitasatosporales</taxon>
        <taxon>Streptomycetaceae</taxon>
        <taxon>Streptomyces</taxon>
    </lineage>
</organism>
<keyword evidence="3" id="KW-0804">Transcription</keyword>
<feature type="domain" description="HTH tetR-type" evidence="5">
    <location>
        <begin position="17"/>
        <end position="77"/>
    </location>
</feature>
<evidence type="ECO:0000256" key="2">
    <source>
        <dbReference type="ARBA" id="ARBA00023125"/>
    </source>
</evidence>
<gene>
    <name evidence="6" type="ORF">FHS34_008233</name>
</gene>
<evidence type="ECO:0000256" key="1">
    <source>
        <dbReference type="ARBA" id="ARBA00023015"/>
    </source>
</evidence>
<evidence type="ECO:0000313" key="7">
    <source>
        <dbReference type="Proteomes" id="UP000585836"/>
    </source>
</evidence>
<reference evidence="6 7" key="1">
    <citation type="submission" date="2020-08" db="EMBL/GenBank/DDBJ databases">
        <title>Genomic Encyclopedia of Type Strains, Phase III (KMG-III): the genomes of soil and plant-associated and newly described type strains.</title>
        <authorList>
            <person name="Whitman W."/>
        </authorList>
    </citation>
    <scope>NUCLEOTIDE SEQUENCE [LARGE SCALE GENOMIC DNA]</scope>
    <source>
        <strain evidence="6 7">CECT 3313</strain>
    </source>
</reference>
<feature type="DNA-binding region" description="H-T-H motif" evidence="4">
    <location>
        <begin position="40"/>
        <end position="59"/>
    </location>
</feature>
<sequence length="197" mass="21544">MTPAASDGPNLSNPRVQRTRARILTVARELLAEVGPTALTYSLLAERAQVTRQTLYRHWPTRETMLADVMLESGDAASYPTPGTDPRQVLTAYLHSLRQGLSDTATGSALMALAAQADRNPDAAQALTRISQDRHQALNELLAPSGVQMTPDEFTLLIGPVMFRRFLDRQPLTDAYIDTVVTHWLAATTARNAPRGP</sequence>
<dbReference type="RefSeq" id="WP_225817957.1">
    <property type="nucleotide sequence ID" value="NZ_BAAAWF010000079.1"/>
</dbReference>
<evidence type="ECO:0000259" key="5">
    <source>
        <dbReference type="PROSITE" id="PS50977"/>
    </source>
</evidence>
<evidence type="ECO:0000256" key="3">
    <source>
        <dbReference type="ARBA" id="ARBA00023163"/>
    </source>
</evidence>
<name>A0A7W9Q3W5_9ACTN</name>
<dbReference type="InterPro" id="IPR001647">
    <property type="entry name" value="HTH_TetR"/>
</dbReference>
<dbReference type="GO" id="GO:0003700">
    <property type="term" value="F:DNA-binding transcription factor activity"/>
    <property type="evidence" value="ECO:0007669"/>
    <property type="project" value="TreeGrafter"/>
</dbReference>
<dbReference type="InterPro" id="IPR050109">
    <property type="entry name" value="HTH-type_TetR-like_transc_reg"/>
</dbReference>
<dbReference type="PRINTS" id="PR00455">
    <property type="entry name" value="HTHTETR"/>
</dbReference>
<dbReference type="GO" id="GO:0000976">
    <property type="term" value="F:transcription cis-regulatory region binding"/>
    <property type="evidence" value="ECO:0007669"/>
    <property type="project" value="TreeGrafter"/>
</dbReference>
<comment type="caution">
    <text evidence="6">The sequence shown here is derived from an EMBL/GenBank/DDBJ whole genome shotgun (WGS) entry which is preliminary data.</text>
</comment>
<dbReference type="EMBL" id="JACHJK010000031">
    <property type="protein sequence ID" value="MBB5932713.1"/>
    <property type="molecule type" value="Genomic_DNA"/>
</dbReference>
<dbReference type="PROSITE" id="PS50977">
    <property type="entry name" value="HTH_TETR_2"/>
    <property type="match status" value="1"/>
</dbReference>
<dbReference type="Proteomes" id="UP000585836">
    <property type="component" value="Unassembled WGS sequence"/>
</dbReference>
<evidence type="ECO:0000313" key="6">
    <source>
        <dbReference type="EMBL" id="MBB5932713.1"/>
    </source>
</evidence>
<accession>A0A7W9Q3W5</accession>